<protein>
    <recommendedName>
        <fullName evidence="3">Glycosyl hydrolase family 32 N-terminal domain-containing protein</fullName>
    </recommendedName>
</protein>
<evidence type="ECO:0008006" key="3">
    <source>
        <dbReference type="Google" id="ProtNLM"/>
    </source>
</evidence>
<reference evidence="1 2" key="1">
    <citation type="submission" date="2018-05" db="EMBL/GenBank/DDBJ databases">
        <title>Flavobacterium sp. strain IMCC34758, incomplete genome.</title>
        <authorList>
            <person name="Joung Y."/>
        </authorList>
    </citation>
    <scope>NUCLEOTIDE SEQUENCE [LARGE SCALE GENOMIC DNA]</scope>
    <source>
        <strain evidence="1 2">IMCC34758</strain>
    </source>
</reference>
<dbReference type="InterPro" id="IPR023296">
    <property type="entry name" value="Glyco_hydro_beta-prop_sf"/>
</dbReference>
<evidence type="ECO:0000313" key="1">
    <source>
        <dbReference type="EMBL" id="PXY47329.1"/>
    </source>
</evidence>
<dbReference type="InterPro" id="IPR036278">
    <property type="entry name" value="Sialidase_sf"/>
</dbReference>
<comment type="caution">
    <text evidence="1">The sequence shown here is derived from an EMBL/GenBank/DDBJ whole genome shotgun (WGS) entry which is preliminary data.</text>
</comment>
<gene>
    <name evidence="1" type="ORF">DMB68_02860</name>
</gene>
<proteinExistence type="predicted"/>
<keyword evidence="2" id="KW-1185">Reference proteome</keyword>
<name>A0A2V4C7M7_9FLAO</name>
<dbReference type="OrthoDB" id="1413930at2"/>
<sequence length="313" mass="35100">MSFKRFDTNPIITPAMLGPDGENINGPSLLKVPEWLPNKLGKYYLYFAHHQGKYIRLAYADDLKGPWKIYQPGSLKTTDCRCKDGAGKANPDNKGEVYLSNAHIASPDIHIDEVNKRLVLYFHCPLNHEGKKGQYSLRATSVDGIHFNPDTTVLGESYFRVFDWKGTRYAVARAGQFYRSTDGGLTFEEGPNPFNKNQNEQNYLRHAALKVEGDNLLVFYSKIGDKPESILLSKIKLTENWKDWTPTAPVIVAQPAEDYEGVKLPITVSNAGSFSGLVRELRDPAFFEENGKWYLLYTVGGESGIGIGELSLK</sequence>
<dbReference type="Proteomes" id="UP000247681">
    <property type="component" value="Unassembled WGS sequence"/>
</dbReference>
<evidence type="ECO:0000313" key="2">
    <source>
        <dbReference type="Proteomes" id="UP000247681"/>
    </source>
</evidence>
<dbReference type="AlphaFoldDB" id="A0A2V4C7M7"/>
<dbReference type="SUPFAM" id="SSF50939">
    <property type="entry name" value="Sialidases"/>
    <property type="match status" value="1"/>
</dbReference>
<accession>A0A2V4C7M7</accession>
<dbReference type="EMBL" id="QJHL01000001">
    <property type="protein sequence ID" value="PXY47329.1"/>
    <property type="molecule type" value="Genomic_DNA"/>
</dbReference>
<dbReference type="Gene3D" id="2.115.10.20">
    <property type="entry name" value="Glycosyl hydrolase domain, family 43"/>
    <property type="match status" value="1"/>
</dbReference>
<organism evidence="1 2">
    <name type="scientific">Flavobacterium hydrophilum</name>
    <dbReference type="NCBI Taxonomy" id="2211445"/>
    <lineage>
        <taxon>Bacteria</taxon>
        <taxon>Pseudomonadati</taxon>
        <taxon>Bacteroidota</taxon>
        <taxon>Flavobacteriia</taxon>
        <taxon>Flavobacteriales</taxon>
        <taxon>Flavobacteriaceae</taxon>
        <taxon>Flavobacterium</taxon>
    </lineage>
</organism>